<comment type="subcellular location">
    <subcellularLocation>
        <location evidence="1">Cell membrane</location>
        <topology evidence="1">Multi-pass membrane protein</topology>
    </subcellularLocation>
</comment>
<accession>A0A9Q8MTK8</accession>
<reference evidence="9" key="1">
    <citation type="submission" date="2018-08" db="EMBL/GenBank/DDBJ databases">
        <title>Comparative genomics of wild bee and flower associated Lactobacillus reveals potential adaptation to the bee host.</title>
        <authorList>
            <person name="Vuong H.Q."/>
            <person name="Mcfrederick Q.S."/>
        </authorList>
    </citation>
    <scope>NUCLEOTIDE SEQUENCE</scope>
    <source>
        <strain evidence="9">HV_63</strain>
    </source>
</reference>
<keyword evidence="5" id="KW-0133">Cell shape</keyword>
<evidence type="ECO:0000256" key="6">
    <source>
        <dbReference type="ARBA" id="ARBA00022989"/>
    </source>
</evidence>
<dbReference type="EMBL" id="QUBG01000005">
    <property type="protein sequence ID" value="TPR43486.1"/>
    <property type="molecule type" value="Genomic_DNA"/>
</dbReference>
<evidence type="ECO:0000256" key="2">
    <source>
        <dbReference type="ARBA" id="ARBA00007776"/>
    </source>
</evidence>
<sequence length="172" mass="20049">MLSHSPLKYILPIGIFIALFFDGSISLVFSHSLFSNYYFIPQLTFLWLFFAMFFIQRINIRIELWAALAGLIFDMYYTGIIGVYLFIFPLAIYIGKKLYKLLSVDIFSAILIYFVDLSIIYLLSFFANKLQNLTSMSDSFFLVHVLGPTLIINIIFLIILYIPCQILFERLD</sequence>
<comment type="caution">
    <text evidence="9">The sequence shown here is derived from an EMBL/GenBank/DDBJ whole genome shotgun (WGS) entry which is preliminary data.</text>
</comment>
<keyword evidence="4 8" id="KW-0812">Transmembrane</keyword>
<feature type="transmembrane region" description="Helical" evidence="8">
    <location>
        <begin position="9"/>
        <end position="29"/>
    </location>
</feature>
<dbReference type="GO" id="GO:0005886">
    <property type="term" value="C:plasma membrane"/>
    <property type="evidence" value="ECO:0007669"/>
    <property type="project" value="UniProtKB-SubCell"/>
</dbReference>
<evidence type="ECO:0000256" key="7">
    <source>
        <dbReference type="ARBA" id="ARBA00023136"/>
    </source>
</evidence>
<evidence type="ECO:0000313" key="10">
    <source>
        <dbReference type="Proteomes" id="UP000784700"/>
    </source>
</evidence>
<dbReference type="GeneID" id="58108602"/>
<evidence type="ECO:0000256" key="3">
    <source>
        <dbReference type="ARBA" id="ARBA00022475"/>
    </source>
</evidence>
<dbReference type="RefSeq" id="WP_140924329.1">
    <property type="nucleotide sequence ID" value="NZ_QUBF01000005.1"/>
</dbReference>
<evidence type="ECO:0000256" key="8">
    <source>
        <dbReference type="SAM" id="Phobius"/>
    </source>
</evidence>
<dbReference type="NCBIfam" id="TIGR03426">
    <property type="entry name" value="shape_MreD"/>
    <property type="match status" value="1"/>
</dbReference>
<gene>
    <name evidence="9" type="primary">mreD</name>
    <name evidence="9" type="ORF">DY130_05585</name>
</gene>
<organism evidence="9 10">
    <name type="scientific">Apilactobacillus micheneri</name>
    <dbReference type="NCBI Taxonomy" id="1899430"/>
    <lineage>
        <taxon>Bacteria</taxon>
        <taxon>Bacillati</taxon>
        <taxon>Bacillota</taxon>
        <taxon>Bacilli</taxon>
        <taxon>Lactobacillales</taxon>
        <taxon>Lactobacillaceae</taxon>
        <taxon>Apilactobacillus</taxon>
    </lineage>
</organism>
<keyword evidence="3" id="KW-1003">Cell membrane</keyword>
<feature type="transmembrane region" description="Helical" evidence="8">
    <location>
        <begin position="35"/>
        <end position="55"/>
    </location>
</feature>
<dbReference type="InterPro" id="IPR007227">
    <property type="entry name" value="Cell_shape_determining_MreD"/>
</dbReference>
<keyword evidence="6 8" id="KW-1133">Transmembrane helix</keyword>
<dbReference type="Proteomes" id="UP000784700">
    <property type="component" value="Unassembled WGS sequence"/>
</dbReference>
<feature type="transmembrane region" description="Helical" evidence="8">
    <location>
        <begin position="67"/>
        <end position="94"/>
    </location>
</feature>
<dbReference type="Pfam" id="PF04093">
    <property type="entry name" value="MreD"/>
    <property type="match status" value="1"/>
</dbReference>
<comment type="similarity">
    <text evidence="2">Belongs to the MreD family.</text>
</comment>
<dbReference type="AlphaFoldDB" id="A0A9Q8MTK8"/>
<evidence type="ECO:0000256" key="1">
    <source>
        <dbReference type="ARBA" id="ARBA00004651"/>
    </source>
</evidence>
<proteinExistence type="inferred from homology"/>
<feature type="transmembrane region" description="Helical" evidence="8">
    <location>
        <begin position="139"/>
        <end position="162"/>
    </location>
</feature>
<evidence type="ECO:0000256" key="4">
    <source>
        <dbReference type="ARBA" id="ARBA00022692"/>
    </source>
</evidence>
<evidence type="ECO:0000256" key="5">
    <source>
        <dbReference type="ARBA" id="ARBA00022960"/>
    </source>
</evidence>
<dbReference type="GO" id="GO:0008360">
    <property type="term" value="P:regulation of cell shape"/>
    <property type="evidence" value="ECO:0007669"/>
    <property type="project" value="UniProtKB-KW"/>
</dbReference>
<keyword evidence="7 8" id="KW-0472">Membrane</keyword>
<name>A0A9Q8MTK8_9LACO</name>
<evidence type="ECO:0000313" key="9">
    <source>
        <dbReference type="EMBL" id="TPR43486.1"/>
    </source>
</evidence>
<protein>
    <submittedName>
        <fullName evidence="9">Rod shape-determining protein MreD</fullName>
    </submittedName>
</protein>
<feature type="transmembrane region" description="Helical" evidence="8">
    <location>
        <begin position="106"/>
        <end position="127"/>
    </location>
</feature>